<dbReference type="EMBL" id="JADLQX010000033">
    <property type="protein sequence ID" value="MBF6301899.1"/>
    <property type="molecule type" value="Genomic_DNA"/>
</dbReference>
<comment type="caution">
    <text evidence="1">The sequence shown here is derived from an EMBL/GenBank/DDBJ whole genome shotgun (WGS) entry which is preliminary data.</text>
</comment>
<dbReference type="Proteomes" id="UP000702209">
    <property type="component" value="Unassembled WGS sequence"/>
</dbReference>
<gene>
    <name evidence="1" type="ORF">IU459_30780</name>
</gene>
<evidence type="ECO:0000313" key="1">
    <source>
        <dbReference type="EMBL" id="MBF6301899.1"/>
    </source>
</evidence>
<reference evidence="1 2" key="1">
    <citation type="submission" date="2020-10" db="EMBL/GenBank/DDBJ databases">
        <title>Identification of Nocardia species via Next-generation sequencing and recognition of intraspecies genetic diversity.</title>
        <authorList>
            <person name="Li P."/>
            <person name="Li P."/>
            <person name="Lu B."/>
        </authorList>
    </citation>
    <scope>NUCLEOTIDE SEQUENCE [LARGE SCALE GENOMIC DNA]</scope>
    <source>
        <strain evidence="1 2">BJ06-0157</strain>
    </source>
</reference>
<keyword evidence="2" id="KW-1185">Reference proteome</keyword>
<name>A0ABS0CZ79_9NOCA</name>
<protein>
    <submittedName>
        <fullName evidence="1">Uncharacterized protein</fullName>
    </submittedName>
</protein>
<proteinExistence type="predicted"/>
<evidence type="ECO:0000313" key="2">
    <source>
        <dbReference type="Proteomes" id="UP000702209"/>
    </source>
</evidence>
<organism evidence="1 2">
    <name type="scientific">Nocardia amamiensis</name>
    <dbReference type="NCBI Taxonomy" id="404578"/>
    <lineage>
        <taxon>Bacteria</taxon>
        <taxon>Bacillati</taxon>
        <taxon>Actinomycetota</taxon>
        <taxon>Actinomycetes</taxon>
        <taxon>Mycobacteriales</taxon>
        <taxon>Nocardiaceae</taxon>
        <taxon>Nocardia</taxon>
    </lineage>
</organism>
<dbReference type="RefSeq" id="WP_195133109.1">
    <property type="nucleotide sequence ID" value="NZ_JADLQX010000033.1"/>
</dbReference>
<accession>A0ABS0CZ79</accession>
<sequence>MNLERRVTALEGRVTDIETSYGEIMYETHRHVLGLDITLSRMADKLGVSRATDAEIDAAIEDRS</sequence>